<gene>
    <name evidence="1" type="ORF">T4A_12609</name>
    <name evidence="3" type="ORF">T4C_11333</name>
    <name evidence="2" type="ORF">T4C_8553</name>
</gene>
<protein>
    <submittedName>
        <fullName evidence="1">Uncharacterized protein</fullName>
    </submittedName>
</protein>
<dbReference type="EMBL" id="JYDV01000476">
    <property type="protein sequence ID" value="KRZ19019.1"/>
    <property type="molecule type" value="Genomic_DNA"/>
</dbReference>
<evidence type="ECO:0000313" key="1">
    <source>
        <dbReference type="EMBL" id="KRY66611.1"/>
    </source>
</evidence>
<dbReference type="EMBL" id="JYDV01000407">
    <property type="protein sequence ID" value="KRZ20550.1"/>
    <property type="molecule type" value="Genomic_DNA"/>
</dbReference>
<dbReference type="Proteomes" id="UP000054826">
    <property type="component" value="Unassembled WGS sequence"/>
</dbReference>
<evidence type="ECO:0000313" key="4">
    <source>
        <dbReference type="Proteomes" id="UP000054632"/>
    </source>
</evidence>
<name>A0A0V1E0J9_TRIPS</name>
<dbReference type="EMBL" id="JYDR01000163">
    <property type="protein sequence ID" value="KRY66611.1"/>
    <property type="molecule type" value="Genomic_DNA"/>
</dbReference>
<accession>A0A0V1E0J9</accession>
<evidence type="ECO:0000313" key="2">
    <source>
        <dbReference type="EMBL" id="KRZ19019.1"/>
    </source>
</evidence>
<dbReference type="AlphaFoldDB" id="A0A0V1E0J9"/>
<evidence type="ECO:0000313" key="5">
    <source>
        <dbReference type="Proteomes" id="UP000054826"/>
    </source>
</evidence>
<sequence length="37" mass="4618">MRLFPLSKIAYFSRNLYYWVVWGQIVQTTIIYQYKDI</sequence>
<comment type="caution">
    <text evidence="1">The sequence shown here is derived from an EMBL/GenBank/DDBJ whole genome shotgun (WGS) entry which is preliminary data.</text>
</comment>
<proteinExistence type="predicted"/>
<reference evidence="4 5" key="1">
    <citation type="submission" date="2015-01" db="EMBL/GenBank/DDBJ databases">
        <title>Evolution of Trichinella species and genotypes.</title>
        <authorList>
            <person name="Korhonen P.K."/>
            <person name="Edoardo P."/>
            <person name="Giuseppe L.R."/>
            <person name="Gasser R.B."/>
        </authorList>
    </citation>
    <scope>NUCLEOTIDE SEQUENCE [LARGE SCALE GENOMIC DNA]</scope>
    <source>
        <strain evidence="1">ISS13</strain>
        <strain evidence="2">ISS176</strain>
    </source>
</reference>
<evidence type="ECO:0000313" key="3">
    <source>
        <dbReference type="EMBL" id="KRZ20550.1"/>
    </source>
</evidence>
<organism evidence="1 4">
    <name type="scientific">Trichinella pseudospiralis</name>
    <name type="common">Parasitic roundworm</name>
    <dbReference type="NCBI Taxonomy" id="6337"/>
    <lineage>
        <taxon>Eukaryota</taxon>
        <taxon>Metazoa</taxon>
        <taxon>Ecdysozoa</taxon>
        <taxon>Nematoda</taxon>
        <taxon>Enoplea</taxon>
        <taxon>Dorylaimia</taxon>
        <taxon>Trichinellida</taxon>
        <taxon>Trichinellidae</taxon>
        <taxon>Trichinella</taxon>
    </lineage>
</organism>
<dbReference type="Proteomes" id="UP000054632">
    <property type="component" value="Unassembled WGS sequence"/>
</dbReference>